<dbReference type="PANTHER" id="PTHR34094:SF1">
    <property type="entry name" value="PROTEIN FAM185A"/>
    <property type="match status" value="1"/>
</dbReference>
<sequence>MQQLKSILTLLALTFTITFTQAQERIEKTFTGIKSIRLTTASGNGTIKKGSGNQVKVTVEYTYDKEDYEPEFEQNGDRLTIKEEFRRSRWTRGYSEWTLEIPDGLELDFKTGSGNIEVNGLTVELRTNTGSGNIRLDDVRGDVHANTGSGNISLRAVDGAMDVNTGSGSIRIDRAKGNTDLNTGSGNVRANGIEGGLRINTGSGNIEVDEAKIRGNSSLNTGSGNVEVTLAGELDYDLSLNTGSGNAMLNFNGHEIAGEFYMRANDEDDISAPFRFDRSYEDDRGSNWRGRNKGHIKEAKIGNKTIRIRISTGSGRAVVRK</sequence>
<dbReference type="RefSeq" id="WP_189629667.1">
    <property type="nucleotide sequence ID" value="NZ_BNAG01000002.1"/>
</dbReference>
<evidence type="ECO:0000313" key="4">
    <source>
        <dbReference type="Proteomes" id="UP000658258"/>
    </source>
</evidence>
<feature type="chain" id="PRO_5046023331" description="DUF4097 domain-containing protein" evidence="1">
    <location>
        <begin position="23"/>
        <end position="321"/>
    </location>
</feature>
<dbReference type="Gene3D" id="2.160.20.120">
    <property type="match status" value="1"/>
</dbReference>
<name>A0ABQ3I4P1_9BACT</name>
<evidence type="ECO:0000259" key="2">
    <source>
        <dbReference type="Pfam" id="PF13349"/>
    </source>
</evidence>
<dbReference type="Pfam" id="PF13349">
    <property type="entry name" value="DUF4097"/>
    <property type="match status" value="1"/>
</dbReference>
<gene>
    <name evidence="3" type="ORF">GCM10011340_15560</name>
</gene>
<feature type="domain" description="DUF4097" evidence="2">
    <location>
        <begin position="33"/>
        <end position="251"/>
    </location>
</feature>
<accession>A0ABQ3I4P1</accession>
<dbReference type="Proteomes" id="UP000658258">
    <property type="component" value="Unassembled WGS sequence"/>
</dbReference>
<comment type="caution">
    <text evidence="3">The sequence shown here is derived from an EMBL/GenBank/DDBJ whole genome shotgun (WGS) entry which is preliminary data.</text>
</comment>
<keyword evidence="1" id="KW-0732">Signal</keyword>
<dbReference type="EMBL" id="BNAG01000002">
    <property type="protein sequence ID" value="GHE61475.1"/>
    <property type="molecule type" value="Genomic_DNA"/>
</dbReference>
<organism evidence="3 4">
    <name type="scientific">Roseivirga thermotolerans</name>
    <dbReference type="NCBI Taxonomy" id="1758176"/>
    <lineage>
        <taxon>Bacteria</taxon>
        <taxon>Pseudomonadati</taxon>
        <taxon>Bacteroidota</taxon>
        <taxon>Cytophagia</taxon>
        <taxon>Cytophagales</taxon>
        <taxon>Roseivirgaceae</taxon>
        <taxon>Roseivirga</taxon>
    </lineage>
</organism>
<keyword evidence="4" id="KW-1185">Reference proteome</keyword>
<dbReference type="PANTHER" id="PTHR34094">
    <property type="match status" value="1"/>
</dbReference>
<proteinExistence type="predicted"/>
<feature type="signal peptide" evidence="1">
    <location>
        <begin position="1"/>
        <end position="22"/>
    </location>
</feature>
<protein>
    <recommendedName>
        <fullName evidence="2">DUF4097 domain-containing protein</fullName>
    </recommendedName>
</protein>
<evidence type="ECO:0000313" key="3">
    <source>
        <dbReference type="EMBL" id="GHE61475.1"/>
    </source>
</evidence>
<evidence type="ECO:0000256" key="1">
    <source>
        <dbReference type="SAM" id="SignalP"/>
    </source>
</evidence>
<dbReference type="InterPro" id="IPR025164">
    <property type="entry name" value="Toastrack_DUF4097"/>
</dbReference>
<reference evidence="4" key="1">
    <citation type="journal article" date="2019" name="Int. J. Syst. Evol. Microbiol.">
        <title>The Global Catalogue of Microorganisms (GCM) 10K type strain sequencing project: providing services to taxonomists for standard genome sequencing and annotation.</title>
        <authorList>
            <consortium name="The Broad Institute Genomics Platform"/>
            <consortium name="The Broad Institute Genome Sequencing Center for Infectious Disease"/>
            <person name="Wu L."/>
            <person name="Ma J."/>
        </authorList>
    </citation>
    <scope>NUCLEOTIDE SEQUENCE [LARGE SCALE GENOMIC DNA]</scope>
    <source>
        <strain evidence="4">CGMCC 1.15111</strain>
    </source>
</reference>